<reference evidence="3" key="1">
    <citation type="submission" date="2017-01" db="EMBL/GenBank/DDBJ databases">
        <authorList>
            <person name="Varghese N."/>
            <person name="Submissions S."/>
        </authorList>
    </citation>
    <scope>NUCLEOTIDE SEQUENCE [LARGE SCALE GENOMIC DNA]</scope>
    <source>
        <strain evidence="3">DSM 17126</strain>
    </source>
</reference>
<dbReference type="EMBL" id="FTNY01000004">
    <property type="protein sequence ID" value="SIS39971.1"/>
    <property type="molecule type" value="Genomic_DNA"/>
</dbReference>
<dbReference type="InterPro" id="IPR011335">
    <property type="entry name" value="Restrct_endonuc-II-like"/>
</dbReference>
<dbReference type="SUPFAM" id="SSF52980">
    <property type="entry name" value="Restriction endonuclease-like"/>
    <property type="match status" value="1"/>
</dbReference>
<dbReference type="AlphaFoldDB" id="A0A1N7ISN5"/>
<keyword evidence="2" id="KW-0378">Hydrolase</keyword>
<dbReference type="InterPro" id="IPR011856">
    <property type="entry name" value="tRNA_endonuc-like_dom_sf"/>
</dbReference>
<sequence>MNLGFEFEEYIKYIFSHIINIKDENIDIKERIKLTGLSGIKHEFDLYYEFDKSGFIHKVAIECKNTKRPIDKKDVLDFVGKLNDFRNILGILISRNGFQSGAKEFGEKHGLILMDQNSLPTFPQMLADRLKTVALPEASYIGEPFWVIMEINEQGKVTGTYYGTDKPFIHVPIYFSKRHAESMLSVLNKSSSKYAVRGLTQYALRSFIITMNFMKARVVICMKDNNCKNDTEFRAFEITLDELEKQYYYGEKIFSKIPFA</sequence>
<feature type="domain" description="Restriction endonuclease type IV Mrr" evidence="1">
    <location>
        <begin position="6"/>
        <end position="119"/>
    </location>
</feature>
<gene>
    <name evidence="2" type="ORF">SAMN05421639_104496</name>
</gene>
<dbReference type="GO" id="GO:0004519">
    <property type="term" value="F:endonuclease activity"/>
    <property type="evidence" value="ECO:0007669"/>
    <property type="project" value="UniProtKB-KW"/>
</dbReference>
<name>A0A1N7ISN5_9FLAO</name>
<proteinExistence type="predicted"/>
<dbReference type="GO" id="GO:0003677">
    <property type="term" value="F:DNA binding"/>
    <property type="evidence" value="ECO:0007669"/>
    <property type="project" value="InterPro"/>
</dbReference>
<keyword evidence="2" id="KW-0255">Endonuclease</keyword>
<dbReference type="InterPro" id="IPR007560">
    <property type="entry name" value="Restrct_endonuc_IV_Mrr"/>
</dbReference>
<dbReference type="GO" id="GO:0009307">
    <property type="term" value="P:DNA restriction-modification system"/>
    <property type="evidence" value="ECO:0007669"/>
    <property type="project" value="InterPro"/>
</dbReference>
<protein>
    <submittedName>
        <fullName evidence="2">Restriction endonuclease</fullName>
    </submittedName>
</protein>
<dbReference type="Pfam" id="PF04471">
    <property type="entry name" value="Mrr_cat"/>
    <property type="match status" value="1"/>
</dbReference>
<dbReference type="Proteomes" id="UP000186373">
    <property type="component" value="Unassembled WGS sequence"/>
</dbReference>
<dbReference type="OrthoDB" id="744987at2"/>
<dbReference type="RefSeq" id="WP_076508616.1">
    <property type="nucleotide sequence ID" value="NZ_FTNY01000004.1"/>
</dbReference>
<evidence type="ECO:0000313" key="2">
    <source>
        <dbReference type="EMBL" id="SIS39971.1"/>
    </source>
</evidence>
<organism evidence="2 3">
    <name type="scientific">Chryseobacterium shigense</name>
    <dbReference type="NCBI Taxonomy" id="297244"/>
    <lineage>
        <taxon>Bacteria</taxon>
        <taxon>Pseudomonadati</taxon>
        <taxon>Bacteroidota</taxon>
        <taxon>Flavobacteriia</taxon>
        <taxon>Flavobacteriales</taxon>
        <taxon>Weeksellaceae</taxon>
        <taxon>Chryseobacterium group</taxon>
        <taxon>Chryseobacterium</taxon>
    </lineage>
</organism>
<accession>A0A1N7ISN5</accession>
<dbReference type="Gene3D" id="3.40.1350.10">
    <property type="match status" value="1"/>
</dbReference>
<evidence type="ECO:0000313" key="3">
    <source>
        <dbReference type="Proteomes" id="UP000186373"/>
    </source>
</evidence>
<evidence type="ECO:0000259" key="1">
    <source>
        <dbReference type="Pfam" id="PF04471"/>
    </source>
</evidence>
<keyword evidence="2" id="KW-0540">Nuclease</keyword>
<keyword evidence="3" id="KW-1185">Reference proteome</keyword>